<protein>
    <recommendedName>
        <fullName evidence="2">HTH CENPB-type domain-containing protein</fullName>
    </recommendedName>
</protein>
<organism evidence="3 4">
    <name type="scientific">Rhizophagus clarus</name>
    <dbReference type="NCBI Taxonomy" id="94130"/>
    <lineage>
        <taxon>Eukaryota</taxon>
        <taxon>Fungi</taxon>
        <taxon>Fungi incertae sedis</taxon>
        <taxon>Mucoromycota</taxon>
        <taxon>Glomeromycotina</taxon>
        <taxon>Glomeromycetes</taxon>
        <taxon>Glomerales</taxon>
        <taxon>Glomeraceae</taxon>
        <taxon>Rhizophagus</taxon>
    </lineage>
</organism>
<keyword evidence="1" id="KW-0238">DNA-binding</keyword>
<dbReference type="Gene3D" id="1.10.10.60">
    <property type="entry name" value="Homeodomain-like"/>
    <property type="match status" value="2"/>
</dbReference>
<name>A0A2Z6RPL3_9GLOM</name>
<dbReference type="Pfam" id="PF09607">
    <property type="entry name" value="BrkDBD"/>
    <property type="match status" value="1"/>
</dbReference>
<feature type="domain" description="HTH CENPB-type" evidence="2">
    <location>
        <begin position="76"/>
        <end position="116"/>
    </location>
</feature>
<dbReference type="SUPFAM" id="SSF48295">
    <property type="entry name" value="TrpR-like"/>
    <property type="match status" value="1"/>
</dbReference>
<dbReference type="EMBL" id="BEXD01003968">
    <property type="protein sequence ID" value="GBC04796.1"/>
    <property type="molecule type" value="Genomic_DNA"/>
</dbReference>
<proteinExistence type="predicted"/>
<dbReference type="AlphaFoldDB" id="A0A2Z6RPL3"/>
<evidence type="ECO:0000256" key="1">
    <source>
        <dbReference type="ARBA" id="ARBA00023125"/>
    </source>
</evidence>
<evidence type="ECO:0000313" key="3">
    <source>
        <dbReference type="EMBL" id="GBC04796.1"/>
    </source>
</evidence>
<gene>
    <name evidence="3" type="ORF">RclHR1_05880009</name>
</gene>
<comment type="caution">
    <text evidence="3">The sequence shown here is derived from an EMBL/GenBank/DDBJ whole genome shotgun (WGS) entry which is preliminary data.</text>
</comment>
<dbReference type="GO" id="GO:0043565">
    <property type="term" value="F:sequence-specific DNA binding"/>
    <property type="evidence" value="ECO:0007669"/>
    <property type="project" value="InterPro"/>
</dbReference>
<dbReference type="InterPro" id="IPR018586">
    <property type="entry name" value="Brinker_DNA-bd"/>
</dbReference>
<dbReference type="InterPro" id="IPR010921">
    <property type="entry name" value="Trp_repressor/repl_initiator"/>
</dbReference>
<sequence length="116" mass="13413">MVVIGNKRNKKARNCLPQKKRRQWNVREKLIIVHYFENNNRNVCGTAKKFNIQSKQLRDWSNKKGTLLTTASHVAKLHSGKPAKYPKLEDDLFAWISEKRANGNAITQKIITNKAI</sequence>
<accession>A0A2Z6RPL3</accession>
<keyword evidence="4" id="KW-1185">Reference proteome</keyword>
<reference evidence="3 4" key="1">
    <citation type="submission" date="2017-11" db="EMBL/GenBank/DDBJ databases">
        <title>The genome of Rhizophagus clarus HR1 reveals common genetic basis of auxotrophy among arbuscular mycorrhizal fungi.</title>
        <authorList>
            <person name="Kobayashi Y."/>
        </authorList>
    </citation>
    <scope>NUCLEOTIDE SEQUENCE [LARGE SCALE GENOMIC DNA]</scope>
    <source>
        <strain evidence="3 4">HR1</strain>
    </source>
</reference>
<dbReference type="PROSITE" id="PS51253">
    <property type="entry name" value="HTH_CENPB"/>
    <property type="match status" value="1"/>
</dbReference>
<evidence type="ECO:0000259" key="2">
    <source>
        <dbReference type="PROSITE" id="PS51253"/>
    </source>
</evidence>
<dbReference type="Proteomes" id="UP000247702">
    <property type="component" value="Unassembled WGS sequence"/>
</dbReference>
<evidence type="ECO:0000313" key="4">
    <source>
        <dbReference type="Proteomes" id="UP000247702"/>
    </source>
</evidence>
<dbReference type="InterPro" id="IPR006600">
    <property type="entry name" value="HTH_CenpB_DNA-bd_dom"/>
</dbReference>